<dbReference type="EMBL" id="BSXS01014436">
    <property type="protein sequence ID" value="GMF05474.1"/>
    <property type="molecule type" value="Genomic_DNA"/>
</dbReference>
<evidence type="ECO:0000313" key="2">
    <source>
        <dbReference type="Proteomes" id="UP001165064"/>
    </source>
</evidence>
<reference evidence="1" key="1">
    <citation type="submission" date="2023-04" db="EMBL/GenBank/DDBJ databases">
        <title>Ambrosiozyma monospora NBRC 10751.</title>
        <authorList>
            <person name="Ichikawa N."/>
            <person name="Sato H."/>
            <person name="Tonouchi N."/>
        </authorList>
    </citation>
    <scope>NUCLEOTIDE SEQUENCE</scope>
    <source>
        <strain evidence="1">NBRC 10751</strain>
    </source>
</reference>
<keyword evidence="2" id="KW-1185">Reference proteome</keyword>
<protein>
    <submittedName>
        <fullName evidence="1">Unnamed protein product</fullName>
    </submittedName>
</protein>
<organism evidence="1 2">
    <name type="scientific">Ambrosiozyma monospora</name>
    <name type="common">Yeast</name>
    <name type="synonym">Endomycopsis monosporus</name>
    <dbReference type="NCBI Taxonomy" id="43982"/>
    <lineage>
        <taxon>Eukaryota</taxon>
        <taxon>Fungi</taxon>
        <taxon>Dikarya</taxon>
        <taxon>Ascomycota</taxon>
        <taxon>Saccharomycotina</taxon>
        <taxon>Pichiomycetes</taxon>
        <taxon>Pichiales</taxon>
        <taxon>Pichiaceae</taxon>
        <taxon>Ambrosiozyma</taxon>
    </lineage>
</organism>
<dbReference type="Proteomes" id="UP001165064">
    <property type="component" value="Unassembled WGS sequence"/>
</dbReference>
<proteinExistence type="predicted"/>
<comment type="caution">
    <text evidence="1">The sequence shown here is derived from an EMBL/GenBank/DDBJ whole genome shotgun (WGS) entry which is preliminary data.</text>
</comment>
<evidence type="ECO:0000313" key="1">
    <source>
        <dbReference type="EMBL" id="GMF05474.1"/>
    </source>
</evidence>
<sequence>MKSILCLSLLLLTSQVTSSASSGDAPPPEHLQVQVEPNDETTANTDEAVHAPPPLSSVLIENISNANESDTIEVVVETDTLNNANDKQVPLQAAKPEFNLEGENDVDDQVKLKGTTDAIKSNTEDGKLKIAIIGSGPSGASAAHYLHKFTDDGVSITVFEKEQTLGGQQPIFVDGRAVELSGALFPQWNKILNQVVREVGLELETYPVDASVNGAGSATSLINGISIWNGTGFAYLPPITETGEGEFSFKLLIPFYDNLLP</sequence>
<name>A0ACB5UC44_AMBMO</name>
<gene>
    <name evidence="1" type="ORF">Amon02_001234700</name>
</gene>
<accession>A0ACB5UC44</accession>